<proteinExistence type="predicted"/>
<accession>A0ACA9LYE3</accession>
<dbReference type="EMBL" id="CAJVPU010006056">
    <property type="protein sequence ID" value="CAG8555898.1"/>
    <property type="molecule type" value="Genomic_DNA"/>
</dbReference>
<reference evidence="1" key="1">
    <citation type="submission" date="2021-06" db="EMBL/GenBank/DDBJ databases">
        <authorList>
            <person name="Kallberg Y."/>
            <person name="Tangrot J."/>
            <person name="Rosling A."/>
        </authorList>
    </citation>
    <scope>NUCLEOTIDE SEQUENCE</scope>
    <source>
        <strain evidence="1">IL203A</strain>
    </source>
</reference>
<organism evidence="1 2">
    <name type="scientific">Dentiscutata heterogama</name>
    <dbReference type="NCBI Taxonomy" id="1316150"/>
    <lineage>
        <taxon>Eukaryota</taxon>
        <taxon>Fungi</taxon>
        <taxon>Fungi incertae sedis</taxon>
        <taxon>Mucoromycota</taxon>
        <taxon>Glomeromycotina</taxon>
        <taxon>Glomeromycetes</taxon>
        <taxon>Diversisporales</taxon>
        <taxon>Gigasporaceae</taxon>
        <taxon>Dentiscutata</taxon>
    </lineage>
</organism>
<comment type="caution">
    <text evidence="1">The sequence shown here is derived from an EMBL/GenBank/DDBJ whole genome shotgun (WGS) entry which is preliminary data.</text>
</comment>
<sequence>MNNEHIQNLLKDISSLLESSENFDVKIKIGEEPNIKEFKAHSVILSARSAYFKTALSSQWARKENGIIIFDKPNISPSVFEILLDYIYTGTFSDKNEVNLLDVFIAADEIELFGISQQVKKRLLETELVWKFPEDFITICKHDAFTNLYETALELVCRNPRVIFESKDFLNMEEDILIRLLKCD</sequence>
<evidence type="ECO:0000313" key="1">
    <source>
        <dbReference type="EMBL" id="CAG8555898.1"/>
    </source>
</evidence>
<feature type="non-terminal residue" evidence="1">
    <location>
        <position position="184"/>
    </location>
</feature>
<protein>
    <submittedName>
        <fullName evidence="1">11217_t:CDS:1</fullName>
    </submittedName>
</protein>
<keyword evidence="2" id="KW-1185">Reference proteome</keyword>
<evidence type="ECO:0000313" key="2">
    <source>
        <dbReference type="Proteomes" id="UP000789702"/>
    </source>
</evidence>
<gene>
    <name evidence="1" type="ORF">DHETER_LOCUS5432</name>
</gene>
<name>A0ACA9LYE3_9GLOM</name>
<dbReference type="Proteomes" id="UP000789702">
    <property type="component" value="Unassembled WGS sequence"/>
</dbReference>